<evidence type="ECO:0000256" key="2">
    <source>
        <dbReference type="ARBA" id="ARBA00023015"/>
    </source>
</evidence>
<keyword evidence="4" id="KW-0238">DNA-binding</keyword>
<dbReference type="NCBIfam" id="NF006089">
    <property type="entry name" value="PRK08241.1"/>
    <property type="match status" value="1"/>
</dbReference>
<sequence length="343" mass="37448">MNTTLARARDGDAAAFRALTDPYRRELHVHCYRMLGSVTDADDMLQETLLAAWRGLPGFQERAALRTWLYRIATNRCLNALRAARRTPVEPIPPFVPPEPTRRGAATWLQPYPDALLDELPDHQPGPAARYQAREAVELAFVAALQQLPPRQAAALLLRDVLGYATAEAAELLGTSALAVKGALQRARAALGENRGRATAFEPGSAAERELARRFAEAFSADDIDGVLALLTDDAWLRMPPAPHEYQGAAIGTFLRTVATWRNDRRFQLLPTRANNHPAFGCYLADSGAPLAHSAGLIVLGFDHDRIAVITHFLDTDLAPRFGLPDTIPAGQGPTAETSPAWR</sequence>
<keyword evidence="8" id="KW-0808">Transferase</keyword>
<dbReference type="Proteomes" id="UP000694257">
    <property type="component" value="Chromosome"/>
</dbReference>
<keyword evidence="5" id="KW-0804">Transcription</keyword>
<evidence type="ECO:0000313" key="8">
    <source>
        <dbReference type="EMBL" id="QXN95939.1"/>
    </source>
</evidence>
<dbReference type="Pfam" id="PF04542">
    <property type="entry name" value="Sigma70_r2"/>
    <property type="match status" value="1"/>
</dbReference>
<dbReference type="InterPro" id="IPR014305">
    <property type="entry name" value="RNA_pol_sigma-G_actinobac"/>
</dbReference>
<evidence type="ECO:0000256" key="3">
    <source>
        <dbReference type="ARBA" id="ARBA00023082"/>
    </source>
</evidence>
<dbReference type="CDD" id="cd06171">
    <property type="entry name" value="Sigma70_r4"/>
    <property type="match status" value="1"/>
</dbReference>
<proteinExistence type="inferred from homology"/>
<dbReference type="GO" id="GO:0003899">
    <property type="term" value="F:DNA-directed RNA polymerase activity"/>
    <property type="evidence" value="ECO:0007669"/>
    <property type="project" value="UniProtKB-EC"/>
</dbReference>
<keyword evidence="2" id="KW-0805">Transcription regulation</keyword>
<feature type="domain" description="RNA polymerase sigma-70 region 2" evidence="6">
    <location>
        <begin position="22"/>
        <end position="87"/>
    </location>
</feature>
<evidence type="ECO:0000256" key="4">
    <source>
        <dbReference type="ARBA" id="ARBA00023125"/>
    </source>
</evidence>
<comment type="similarity">
    <text evidence="1">Belongs to the sigma-70 factor family. ECF subfamily.</text>
</comment>
<accession>A0ABX8S1Y6</accession>
<evidence type="ECO:0000256" key="1">
    <source>
        <dbReference type="ARBA" id="ARBA00010641"/>
    </source>
</evidence>
<gene>
    <name evidence="8" type="ORF">KV110_32375</name>
</gene>
<dbReference type="Pfam" id="PF08281">
    <property type="entry name" value="Sigma70_r4_2"/>
    <property type="match status" value="1"/>
</dbReference>
<dbReference type="InterPro" id="IPR014284">
    <property type="entry name" value="RNA_pol_sigma-70_dom"/>
</dbReference>
<dbReference type="EMBL" id="CP078145">
    <property type="protein sequence ID" value="QXN95939.1"/>
    <property type="molecule type" value="Genomic_DNA"/>
</dbReference>
<dbReference type="InterPro" id="IPR039425">
    <property type="entry name" value="RNA_pol_sigma-70-like"/>
</dbReference>
<organism evidence="8 9">
    <name type="scientific">Nocardia iowensis</name>
    <dbReference type="NCBI Taxonomy" id="204891"/>
    <lineage>
        <taxon>Bacteria</taxon>
        <taxon>Bacillati</taxon>
        <taxon>Actinomycetota</taxon>
        <taxon>Actinomycetes</taxon>
        <taxon>Mycobacteriales</taxon>
        <taxon>Nocardiaceae</taxon>
        <taxon>Nocardia</taxon>
    </lineage>
</organism>
<evidence type="ECO:0000313" key="9">
    <source>
        <dbReference type="Proteomes" id="UP000694257"/>
    </source>
</evidence>
<reference evidence="8 9" key="1">
    <citation type="submission" date="2021-07" db="EMBL/GenBank/DDBJ databases">
        <title>Whole Genome Sequence of Nocardia Iowensis.</title>
        <authorList>
            <person name="Lamm A."/>
            <person name="Collins-Fairclough A.M."/>
            <person name="Bunk B."/>
            <person name="Sproer C."/>
        </authorList>
    </citation>
    <scope>NUCLEOTIDE SEQUENCE [LARGE SCALE GENOMIC DNA]</scope>
    <source>
        <strain evidence="8 9">NRRL 5646</strain>
    </source>
</reference>
<keyword evidence="3" id="KW-0731">Sigma factor</keyword>
<protein>
    <submittedName>
        <fullName evidence="8">RNA polymerase subunit sigma-70</fullName>
        <ecNumber evidence="8">2.7.7.6</ecNumber>
    </submittedName>
</protein>
<dbReference type="NCBIfam" id="TIGR02960">
    <property type="entry name" value="SigX5"/>
    <property type="match status" value="1"/>
</dbReference>
<dbReference type="PANTHER" id="PTHR43133">
    <property type="entry name" value="RNA POLYMERASE ECF-TYPE SIGMA FACTO"/>
    <property type="match status" value="1"/>
</dbReference>
<dbReference type="NCBIfam" id="TIGR02937">
    <property type="entry name" value="sigma70-ECF"/>
    <property type="match status" value="1"/>
</dbReference>
<dbReference type="EC" id="2.7.7.6" evidence="8"/>
<keyword evidence="9" id="KW-1185">Reference proteome</keyword>
<feature type="domain" description="RNA polymerase sigma factor 70 region 4 type 2" evidence="7">
    <location>
        <begin position="140"/>
        <end position="191"/>
    </location>
</feature>
<dbReference type="PANTHER" id="PTHR43133:SF65">
    <property type="entry name" value="ECF RNA POLYMERASE SIGMA FACTOR SIGG"/>
    <property type="match status" value="1"/>
</dbReference>
<name>A0ABX8S1Y6_NOCIO</name>
<evidence type="ECO:0000259" key="7">
    <source>
        <dbReference type="Pfam" id="PF08281"/>
    </source>
</evidence>
<keyword evidence="8" id="KW-0548">Nucleotidyltransferase</keyword>
<evidence type="ECO:0000259" key="6">
    <source>
        <dbReference type="Pfam" id="PF04542"/>
    </source>
</evidence>
<dbReference type="InterPro" id="IPR007627">
    <property type="entry name" value="RNA_pol_sigma70_r2"/>
</dbReference>
<dbReference type="InterPro" id="IPR013249">
    <property type="entry name" value="RNA_pol_sigma70_r4_t2"/>
</dbReference>
<evidence type="ECO:0000256" key="5">
    <source>
        <dbReference type="ARBA" id="ARBA00023163"/>
    </source>
</evidence>